<evidence type="ECO:0000313" key="2">
    <source>
        <dbReference type="EMBL" id="KAK7041163.1"/>
    </source>
</evidence>
<evidence type="ECO:0000256" key="1">
    <source>
        <dbReference type="SAM" id="MobiDB-lite"/>
    </source>
</evidence>
<protein>
    <submittedName>
        <fullName evidence="2">Uncharacterized protein</fullName>
    </submittedName>
</protein>
<feature type="region of interest" description="Disordered" evidence="1">
    <location>
        <begin position="59"/>
        <end position="90"/>
    </location>
</feature>
<dbReference type="EMBL" id="JAWWNJ010000014">
    <property type="protein sequence ID" value="KAK7041163.1"/>
    <property type="molecule type" value="Genomic_DNA"/>
</dbReference>
<dbReference type="AlphaFoldDB" id="A0AAW0CQZ7"/>
<name>A0AAW0CQZ7_9AGAR</name>
<organism evidence="2 3">
    <name type="scientific">Favolaschia claudopus</name>
    <dbReference type="NCBI Taxonomy" id="2862362"/>
    <lineage>
        <taxon>Eukaryota</taxon>
        <taxon>Fungi</taxon>
        <taxon>Dikarya</taxon>
        <taxon>Basidiomycota</taxon>
        <taxon>Agaricomycotina</taxon>
        <taxon>Agaricomycetes</taxon>
        <taxon>Agaricomycetidae</taxon>
        <taxon>Agaricales</taxon>
        <taxon>Marasmiineae</taxon>
        <taxon>Mycenaceae</taxon>
        <taxon>Favolaschia</taxon>
    </lineage>
</organism>
<comment type="caution">
    <text evidence="2">The sequence shown here is derived from an EMBL/GenBank/DDBJ whole genome shotgun (WGS) entry which is preliminary data.</text>
</comment>
<evidence type="ECO:0000313" key="3">
    <source>
        <dbReference type="Proteomes" id="UP001362999"/>
    </source>
</evidence>
<dbReference type="Proteomes" id="UP001362999">
    <property type="component" value="Unassembled WGS sequence"/>
</dbReference>
<proteinExistence type="predicted"/>
<gene>
    <name evidence="2" type="ORF">R3P38DRAFT_3179739</name>
</gene>
<feature type="compositionally biased region" description="Low complexity" evidence="1">
    <location>
        <begin position="59"/>
        <end position="80"/>
    </location>
</feature>
<sequence length="243" mass="27097">MACLLISPSRELRPIQENLLRKWRGLKWLDICPLARSGCPDFPLGLGLTLGSSSSSASAPEMAARKASSASAPEPAARKPTSSGDSTAAPPPFQSFAEALNSRAARQQESDSSTSKKEKQQAELKAHIFQFAFDPSKQRFIRPLDVRYTVPRWTFCIIDFFQRVYTLVMNWMPRLPYVELAGFVSVINTFVVPIYDGVLRFRAATPRIAYDPEPFAKLREDPRQPTMMPAGRILDVGTSYPDP</sequence>
<keyword evidence="3" id="KW-1185">Reference proteome</keyword>
<accession>A0AAW0CQZ7</accession>
<reference evidence="2 3" key="1">
    <citation type="journal article" date="2024" name="J Genomics">
        <title>Draft genome sequencing and assembly of Favolaschia claudopus CIRM-BRFM 2984 isolated from oak limbs.</title>
        <authorList>
            <person name="Navarro D."/>
            <person name="Drula E."/>
            <person name="Chaduli D."/>
            <person name="Cazenave R."/>
            <person name="Ahrendt S."/>
            <person name="Wang J."/>
            <person name="Lipzen A."/>
            <person name="Daum C."/>
            <person name="Barry K."/>
            <person name="Grigoriev I.V."/>
            <person name="Favel A."/>
            <person name="Rosso M.N."/>
            <person name="Martin F."/>
        </authorList>
    </citation>
    <scope>NUCLEOTIDE SEQUENCE [LARGE SCALE GENOMIC DNA]</scope>
    <source>
        <strain evidence="2 3">CIRM-BRFM 2984</strain>
    </source>
</reference>